<feature type="coiled-coil region" evidence="1">
    <location>
        <begin position="4"/>
        <end position="50"/>
    </location>
</feature>
<dbReference type="EMBL" id="SRLS01000009">
    <property type="protein sequence ID" value="TGE17251.1"/>
    <property type="molecule type" value="Genomic_DNA"/>
</dbReference>
<gene>
    <name evidence="2" type="primary">ymcA</name>
    <name evidence="3" type="ORF">BJR09_06945</name>
    <name evidence="2" type="ORF">NCTC13830_01755</name>
</gene>
<dbReference type="PANTHER" id="PTHR38448:SF1">
    <property type="entry name" value="YLBF FAMILY REGULATOR"/>
    <property type="match status" value="1"/>
</dbReference>
<dbReference type="PANTHER" id="PTHR38448">
    <property type="entry name" value="REGULATORY PROTEIN YLBF-RELATED"/>
    <property type="match status" value="1"/>
</dbReference>
<dbReference type="OrthoDB" id="2167788at2"/>
<dbReference type="InterPro" id="IPR023378">
    <property type="entry name" value="YheA/YmcA-like_dom_sf"/>
</dbReference>
<dbReference type="InterPro" id="IPR016783">
    <property type="entry name" value="Biofilm_formation_YmcA"/>
</dbReference>
<dbReference type="Proteomes" id="UP000254047">
    <property type="component" value="Unassembled WGS sequence"/>
</dbReference>
<evidence type="ECO:0000313" key="3">
    <source>
        <dbReference type="EMBL" id="TGE17251.1"/>
    </source>
</evidence>
<evidence type="ECO:0000313" key="5">
    <source>
        <dbReference type="Proteomes" id="UP000297598"/>
    </source>
</evidence>
<name>A0A380FZN7_9STAP</name>
<dbReference type="Pfam" id="PF06133">
    <property type="entry name" value="Com_YlbF"/>
    <property type="match status" value="1"/>
</dbReference>
<dbReference type="RefSeq" id="WP_103299042.1">
    <property type="nucleotide sequence ID" value="NZ_JALCXZ010000001.1"/>
</dbReference>
<dbReference type="Proteomes" id="UP000297598">
    <property type="component" value="Unassembled WGS sequence"/>
</dbReference>
<dbReference type="PIRSF" id="PIRSF021287">
    <property type="entry name" value="Biofilm_formation_YmcA"/>
    <property type="match status" value="1"/>
</dbReference>
<dbReference type="InterPro" id="IPR052767">
    <property type="entry name" value="Bact_com_dev_regulator"/>
</dbReference>
<keyword evidence="1" id="KW-0175">Coiled coil</keyword>
<reference evidence="3 5" key="2">
    <citation type="submission" date="2019-04" db="EMBL/GenBank/DDBJ databases">
        <title>Genomic characterization of Staphylococcus petrasii strains.</title>
        <authorList>
            <person name="Vrbovska V."/>
            <person name="Kovarovic V."/>
            <person name="Maslanova I."/>
            <person name="Indrakova A."/>
            <person name="Petras P."/>
            <person name="Sedo O."/>
            <person name="Svec P."/>
            <person name="Fisarova L."/>
            <person name="Sedlacek I."/>
            <person name="Doskar J."/>
            <person name="Pantucek R."/>
        </authorList>
    </citation>
    <scope>NUCLEOTIDE SEQUENCE [LARGE SCALE GENOMIC DNA]</scope>
    <source>
        <strain evidence="3 5">P5404</strain>
    </source>
</reference>
<accession>A0A380FZN7</accession>
<protein>
    <submittedName>
        <fullName evidence="2">Membrane protein</fullName>
    </submittedName>
</protein>
<keyword evidence="5" id="KW-1185">Reference proteome</keyword>
<reference evidence="2 4" key="1">
    <citation type="submission" date="2018-06" db="EMBL/GenBank/DDBJ databases">
        <authorList>
            <consortium name="Pathogen Informatics"/>
            <person name="Doyle S."/>
        </authorList>
    </citation>
    <scope>NUCLEOTIDE SEQUENCE [LARGE SCALE GENOMIC DNA]</scope>
    <source>
        <strain evidence="2 4">NCTC13830</strain>
    </source>
</reference>
<dbReference type="AlphaFoldDB" id="A0A380FZN7"/>
<proteinExistence type="predicted"/>
<dbReference type="InterPro" id="IPR010368">
    <property type="entry name" value="Com_YlbF"/>
</dbReference>
<evidence type="ECO:0000313" key="2">
    <source>
        <dbReference type="EMBL" id="SUM44354.1"/>
    </source>
</evidence>
<evidence type="ECO:0000256" key="1">
    <source>
        <dbReference type="SAM" id="Coils"/>
    </source>
</evidence>
<organism evidence="2 4">
    <name type="scientific">Staphylococcus petrasii</name>
    <dbReference type="NCBI Taxonomy" id="1276936"/>
    <lineage>
        <taxon>Bacteria</taxon>
        <taxon>Bacillati</taxon>
        <taxon>Bacillota</taxon>
        <taxon>Bacilli</taxon>
        <taxon>Bacillales</taxon>
        <taxon>Staphylococcaceae</taxon>
        <taxon>Staphylococcus</taxon>
    </lineage>
</organism>
<sequence length="122" mass="14567">MYSKEEILKQAEQLSNKISDLDIIKNYQNIEQQIHENATIKTKMNQLKKQQKQSVNFQNYGKTHAYEQSEGEIHNLENEINKLPIVEEFRSAQYEANDFLQMMISTMEKRLNDYNKKEHNDL</sequence>
<evidence type="ECO:0000313" key="4">
    <source>
        <dbReference type="Proteomes" id="UP000254047"/>
    </source>
</evidence>
<dbReference type="EMBL" id="UHDO01000001">
    <property type="protein sequence ID" value="SUM44354.1"/>
    <property type="molecule type" value="Genomic_DNA"/>
</dbReference>
<dbReference type="SUPFAM" id="SSF158622">
    <property type="entry name" value="YheA/YmcA-like"/>
    <property type="match status" value="1"/>
</dbReference>
<dbReference type="Gene3D" id="1.20.1500.10">
    <property type="entry name" value="YheA/YmcA-like"/>
    <property type="match status" value="1"/>
</dbReference>